<evidence type="ECO:0000313" key="1">
    <source>
        <dbReference type="EMBL" id="KAF6024338.1"/>
    </source>
</evidence>
<accession>A0A7J7JG40</accession>
<proteinExistence type="predicted"/>
<organism evidence="1 2">
    <name type="scientific">Bugula neritina</name>
    <name type="common">Brown bryozoan</name>
    <name type="synonym">Sertularia neritina</name>
    <dbReference type="NCBI Taxonomy" id="10212"/>
    <lineage>
        <taxon>Eukaryota</taxon>
        <taxon>Metazoa</taxon>
        <taxon>Spiralia</taxon>
        <taxon>Lophotrochozoa</taxon>
        <taxon>Bryozoa</taxon>
        <taxon>Gymnolaemata</taxon>
        <taxon>Cheilostomatida</taxon>
        <taxon>Flustrina</taxon>
        <taxon>Buguloidea</taxon>
        <taxon>Bugulidae</taxon>
        <taxon>Bugula</taxon>
    </lineage>
</organism>
<dbReference type="EMBL" id="VXIV02002587">
    <property type="protein sequence ID" value="KAF6024338.1"/>
    <property type="molecule type" value="Genomic_DNA"/>
</dbReference>
<dbReference type="AlphaFoldDB" id="A0A7J7JG40"/>
<evidence type="ECO:0000313" key="2">
    <source>
        <dbReference type="Proteomes" id="UP000593567"/>
    </source>
</evidence>
<reference evidence="1" key="1">
    <citation type="submission" date="2020-06" db="EMBL/GenBank/DDBJ databases">
        <title>Draft genome of Bugula neritina, a colonial animal packing powerful symbionts and potential medicines.</title>
        <authorList>
            <person name="Rayko M."/>
        </authorList>
    </citation>
    <scope>NUCLEOTIDE SEQUENCE [LARGE SCALE GENOMIC DNA]</scope>
    <source>
        <strain evidence="1">Kwan_BN1</strain>
    </source>
</reference>
<keyword evidence="2" id="KW-1185">Reference proteome</keyword>
<dbReference type="Proteomes" id="UP000593567">
    <property type="component" value="Unassembled WGS sequence"/>
</dbReference>
<gene>
    <name evidence="1" type="ORF">EB796_017339</name>
</gene>
<protein>
    <submittedName>
        <fullName evidence="1">Uncharacterized protein</fullName>
    </submittedName>
</protein>
<name>A0A7J7JG40_BUGNE</name>
<comment type="caution">
    <text evidence="1">The sequence shown here is derived from an EMBL/GenBank/DDBJ whole genome shotgun (WGS) entry which is preliminary data.</text>
</comment>
<sequence>MQVTTRNLGLKSGNAKTVLCSAIEHSKRDQQLKKTCQLEEAWIILLGYSPETFLELPAKRRPALSAFVFQ</sequence>